<organism evidence="3 5">
    <name type="scientific">Verticillium dahliae</name>
    <name type="common">Verticillium wilt</name>
    <dbReference type="NCBI Taxonomy" id="27337"/>
    <lineage>
        <taxon>Eukaryota</taxon>
        <taxon>Fungi</taxon>
        <taxon>Dikarya</taxon>
        <taxon>Ascomycota</taxon>
        <taxon>Pezizomycotina</taxon>
        <taxon>Sordariomycetes</taxon>
        <taxon>Hypocreomycetidae</taxon>
        <taxon>Glomerellales</taxon>
        <taxon>Plectosphaerellaceae</taxon>
        <taxon>Verticillium</taxon>
    </lineage>
</organism>
<dbReference type="InterPro" id="IPR008699">
    <property type="entry name" value="NDUFB8"/>
</dbReference>
<reference evidence="3 5" key="2">
    <citation type="submission" date="2018-12" db="EMBL/GenBank/DDBJ databases">
        <title>Genome of Verticillium dahliae isolate Getta Getta.</title>
        <authorList>
            <person name="Gardiner D.M."/>
        </authorList>
    </citation>
    <scope>NUCLEOTIDE SEQUENCE [LARGE SCALE GENOMIC DNA]</scope>
    <source>
        <strain evidence="3 5">Getta Getta</strain>
    </source>
</reference>
<keyword evidence="1" id="KW-1133">Transmembrane helix</keyword>
<evidence type="ECO:0000313" key="3">
    <source>
        <dbReference type="EMBL" id="RXG43869.1"/>
    </source>
</evidence>
<proteinExistence type="predicted"/>
<comment type="caution">
    <text evidence="3">The sequence shown here is derived from an EMBL/GenBank/DDBJ whole genome shotgun (WGS) entry which is preliminary data.</text>
</comment>
<evidence type="ECO:0000256" key="1">
    <source>
        <dbReference type="SAM" id="Phobius"/>
    </source>
</evidence>
<dbReference type="PANTHER" id="PTHR12840:SF1">
    <property type="entry name" value="NADH DEHYDROGENASE [UBIQUINONE] 1 BETA SUBCOMPLEX SUBUNIT 8, MITOCHONDRIAL"/>
    <property type="match status" value="1"/>
</dbReference>
<reference evidence="2 4" key="1">
    <citation type="submission" date="2017-12" db="EMBL/GenBank/DDBJ databases">
        <title>Comparative genomics yields insights into virulence evolution of Verticillium dahliae.</title>
        <authorList>
            <person name="Fan R."/>
            <person name="Armitage A.D."/>
            <person name="Cascant-Lopez E."/>
            <person name="Sobczyk M."/>
            <person name="Cockerton H.M."/>
            <person name="Harrison R.J."/>
        </authorList>
    </citation>
    <scope>NUCLEOTIDE SEQUENCE [LARGE SCALE GENOMIC DNA]</scope>
    <source>
        <strain evidence="2 4">12008</strain>
    </source>
</reference>
<dbReference type="PANTHER" id="PTHR12840">
    <property type="entry name" value="NADH-UBIQUINONE OXIDOREDUCTASE ASHI SUBUNIT"/>
    <property type="match status" value="1"/>
</dbReference>
<evidence type="ECO:0008006" key="6">
    <source>
        <dbReference type="Google" id="ProtNLM"/>
    </source>
</evidence>
<evidence type="ECO:0000313" key="2">
    <source>
        <dbReference type="EMBL" id="PNH30389.1"/>
    </source>
</evidence>
<evidence type="ECO:0000313" key="4">
    <source>
        <dbReference type="Proteomes" id="UP000236305"/>
    </source>
</evidence>
<dbReference type="Pfam" id="PF05821">
    <property type="entry name" value="NDUF_B8"/>
    <property type="match status" value="1"/>
</dbReference>
<dbReference type="AlphaFoldDB" id="A0A2J8EVF0"/>
<accession>A0A2J8EVF0</accession>
<protein>
    <recommendedName>
        <fullName evidence="6">NADH:ubiquinone oxidoreductase 20.1kD subunit</fullName>
    </recommendedName>
</protein>
<keyword evidence="1" id="KW-0472">Membrane</keyword>
<dbReference type="Proteomes" id="UP000236305">
    <property type="component" value="Unassembled WGS sequence"/>
</dbReference>
<dbReference type="EMBL" id="RSDZ01000099">
    <property type="protein sequence ID" value="RXG43869.1"/>
    <property type="molecule type" value="Genomic_DNA"/>
</dbReference>
<gene>
    <name evidence="2" type="ORF">BJF96_g6447</name>
    <name evidence="3" type="ORF">VDGE_02941</name>
</gene>
<sequence length="221" mass="24678">MGTRSREDGLPTRALSVVVPPRVVGASNQKVRTSIGSHRDHQLAKMLSRRIARVSTIRSTGAALAAPARRLPTIQQRTFFPDGINDKKTLEAKYPDYPALTEAEDPGMNGGYVNPPFIKRQHRDPYGNWWDKQERRNFGEPVHEDHDLLGIFSPYEYTWTTAGPGALMIGTFVATFLVVVGAIYVTYPDRPTFPREFENGLQRELGGASALRARQEGDEDP</sequence>
<dbReference type="EMBL" id="MPSH01000021">
    <property type="protein sequence ID" value="PNH30389.1"/>
    <property type="molecule type" value="Genomic_DNA"/>
</dbReference>
<name>A0A2J8EVF0_VERDA</name>
<feature type="transmembrane region" description="Helical" evidence="1">
    <location>
        <begin position="166"/>
        <end position="187"/>
    </location>
</feature>
<dbReference type="GO" id="GO:0005739">
    <property type="term" value="C:mitochondrion"/>
    <property type="evidence" value="ECO:0007669"/>
    <property type="project" value="InterPro"/>
</dbReference>
<dbReference type="Proteomes" id="UP000288725">
    <property type="component" value="Unassembled WGS sequence"/>
</dbReference>
<keyword evidence="1" id="KW-0812">Transmembrane</keyword>
<evidence type="ECO:0000313" key="5">
    <source>
        <dbReference type="Proteomes" id="UP000288725"/>
    </source>
</evidence>